<accession>A0A177VAC2</accession>
<feature type="region of interest" description="Disordered" evidence="1">
    <location>
        <begin position="42"/>
        <end position="109"/>
    </location>
</feature>
<gene>
    <name evidence="2" type="ORF">A4X03_0g1038</name>
</gene>
<reference evidence="2" key="1">
    <citation type="submission" date="2016-04" db="EMBL/GenBank/DDBJ databases">
        <authorList>
            <person name="Nguyen H.D."/>
            <person name="Kesanakurti P."/>
            <person name="Cullis J."/>
            <person name="Levesque C.A."/>
            <person name="Hambleton S."/>
        </authorList>
    </citation>
    <scope>NUCLEOTIDE SEQUENCE</scope>
    <source>
        <strain evidence="2">DAOMC 238032</strain>
    </source>
</reference>
<dbReference type="Proteomes" id="UP000077671">
    <property type="component" value="Unassembled WGS sequence"/>
</dbReference>
<reference evidence="2" key="2">
    <citation type="journal article" date="2019" name="IMA Fungus">
        <title>Genome sequencing and comparison of five Tilletia species to identify candidate genes for the detection of regulated species infecting wheat.</title>
        <authorList>
            <person name="Nguyen H.D.T."/>
            <person name="Sultana T."/>
            <person name="Kesanakurti P."/>
            <person name="Hambleton S."/>
        </authorList>
    </citation>
    <scope>NUCLEOTIDE SEQUENCE</scope>
    <source>
        <strain evidence="2">DAOMC 238032</strain>
    </source>
</reference>
<feature type="compositionally biased region" description="Low complexity" evidence="1">
    <location>
        <begin position="42"/>
        <end position="63"/>
    </location>
</feature>
<sequence>MSTGMRMEQWAALAPLTTQERDSVSGLASALSEANAAFFSHASHSLESQGDDVAQQKQQQSAVLPTSTSPGQRATQAQPSPGPSSAILSTNDDAKPTKAPQESTTALQASQAEAIEALSKFQRTLDEEVLNEHVLRANVNLAELRAGARSVENEPIGAV</sequence>
<evidence type="ECO:0000256" key="1">
    <source>
        <dbReference type="SAM" id="MobiDB-lite"/>
    </source>
</evidence>
<name>A0A177VAC2_9BASI</name>
<comment type="caution">
    <text evidence="2">The sequence shown here is derived from an EMBL/GenBank/DDBJ whole genome shotgun (WGS) entry which is preliminary data.</text>
</comment>
<organism evidence="2 3">
    <name type="scientific">Tilletia caries</name>
    <name type="common">wheat bunt fungus</name>
    <dbReference type="NCBI Taxonomy" id="13290"/>
    <lineage>
        <taxon>Eukaryota</taxon>
        <taxon>Fungi</taxon>
        <taxon>Dikarya</taxon>
        <taxon>Basidiomycota</taxon>
        <taxon>Ustilaginomycotina</taxon>
        <taxon>Exobasidiomycetes</taxon>
        <taxon>Tilletiales</taxon>
        <taxon>Tilletiaceae</taxon>
        <taxon>Tilletia</taxon>
    </lineage>
</organism>
<evidence type="ECO:0000313" key="2">
    <source>
        <dbReference type="EMBL" id="KAE8264314.1"/>
    </source>
</evidence>
<proteinExistence type="predicted"/>
<dbReference type="EMBL" id="LWDD02000075">
    <property type="protein sequence ID" value="KAE8264314.1"/>
    <property type="molecule type" value="Genomic_DNA"/>
</dbReference>
<dbReference type="AlphaFoldDB" id="A0A177VAC2"/>
<protein>
    <submittedName>
        <fullName evidence="2">Uncharacterized protein</fullName>
    </submittedName>
</protein>
<evidence type="ECO:0000313" key="3">
    <source>
        <dbReference type="Proteomes" id="UP000077671"/>
    </source>
</evidence>
<feature type="compositionally biased region" description="Polar residues" evidence="1">
    <location>
        <begin position="64"/>
        <end position="79"/>
    </location>
</feature>
<feature type="compositionally biased region" description="Polar residues" evidence="1">
    <location>
        <begin position="100"/>
        <end position="109"/>
    </location>
</feature>